<dbReference type="Pfam" id="PF01817">
    <property type="entry name" value="CM_2"/>
    <property type="match status" value="1"/>
</dbReference>
<organism evidence="5 6">
    <name type="scientific">Sphingobium fuliginis (strain ATCC 27551)</name>
    <dbReference type="NCBI Taxonomy" id="336203"/>
    <lineage>
        <taxon>Bacteria</taxon>
        <taxon>Pseudomonadati</taxon>
        <taxon>Pseudomonadota</taxon>
        <taxon>Alphaproteobacteria</taxon>
        <taxon>Sphingomonadales</taxon>
        <taxon>Sphingomonadaceae</taxon>
        <taxon>Sphingobium</taxon>
    </lineage>
</organism>
<dbReference type="PROSITE" id="PS51168">
    <property type="entry name" value="CHORISMATE_MUT_2"/>
    <property type="match status" value="1"/>
</dbReference>
<dbReference type="PANTHER" id="PTHR38041">
    <property type="entry name" value="CHORISMATE MUTASE"/>
    <property type="match status" value="1"/>
</dbReference>
<dbReference type="SMART" id="SM00830">
    <property type="entry name" value="CM_2"/>
    <property type="match status" value="1"/>
</dbReference>
<dbReference type="InterPro" id="IPR008241">
    <property type="entry name" value="Isochorismate_pyruvate-lyase"/>
</dbReference>
<evidence type="ECO:0000313" key="6">
    <source>
        <dbReference type="Proteomes" id="UP000628109"/>
    </source>
</evidence>
<dbReference type="EC" id="5.4.99.5" evidence="1"/>
<accession>A0ABQ1EWT1</accession>
<feature type="domain" description="Chorismate mutase" evidence="4">
    <location>
        <begin position="25"/>
        <end position="115"/>
    </location>
</feature>
<dbReference type="PIRSF" id="PIRSF029775">
    <property type="entry name" value="Isochor_pyr_lyas"/>
    <property type="match status" value="1"/>
</dbReference>
<dbReference type="InterPro" id="IPR051331">
    <property type="entry name" value="Chorismate_mutase-related"/>
</dbReference>
<dbReference type="SUPFAM" id="SSF48600">
    <property type="entry name" value="Chorismate mutase II"/>
    <property type="match status" value="1"/>
</dbReference>
<proteinExistence type="predicted"/>
<keyword evidence="2" id="KW-0413">Isomerase</keyword>
<dbReference type="Proteomes" id="UP000628109">
    <property type="component" value="Unassembled WGS sequence"/>
</dbReference>
<evidence type="ECO:0000256" key="2">
    <source>
        <dbReference type="ARBA" id="ARBA00023235"/>
    </source>
</evidence>
<evidence type="ECO:0000259" key="4">
    <source>
        <dbReference type="PROSITE" id="PS51168"/>
    </source>
</evidence>
<dbReference type="InterPro" id="IPR036263">
    <property type="entry name" value="Chorismate_II_sf"/>
</dbReference>
<comment type="caution">
    <text evidence="5">The sequence shown here is derived from an EMBL/GenBank/DDBJ whole genome shotgun (WGS) entry which is preliminary data.</text>
</comment>
<dbReference type="InterPro" id="IPR036979">
    <property type="entry name" value="CM_dom_sf"/>
</dbReference>
<feature type="region of interest" description="Disordered" evidence="3">
    <location>
        <begin position="1"/>
        <end position="23"/>
    </location>
</feature>
<gene>
    <name evidence="5" type="ORF">GCM10019071_19270</name>
</gene>
<sequence>MTKGAGHVNPRQAGVPGLGERAMNPESYTTMAEVRAGVDELDRQLVAILAQRFAHMRAAARIKPERGAVRDETRKAEVIANARAEAERLGLPGEAIAKLWDQLVEASIAYEMTEFDRRNA</sequence>
<dbReference type="Gene3D" id="1.20.59.10">
    <property type="entry name" value="Chorismate mutase"/>
    <property type="match status" value="1"/>
</dbReference>
<keyword evidence="6" id="KW-1185">Reference proteome</keyword>
<protein>
    <recommendedName>
        <fullName evidence="1">chorismate mutase</fullName>
        <ecNumber evidence="1">5.4.99.5</ecNumber>
    </recommendedName>
</protein>
<name>A0ABQ1EWT1_SPHSA</name>
<evidence type="ECO:0000313" key="5">
    <source>
        <dbReference type="EMBL" id="GFZ89506.1"/>
    </source>
</evidence>
<evidence type="ECO:0000256" key="1">
    <source>
        <dbReference type="ARBA" id="ARBA00012404"/>
    </source>
</evidence>
<reference evidence="6" key="1">
    <citation type="journal article" date="2019" name="Int. J. Syst. Evol. Microbiol.">
        <title>The Global Catalogue of Microorganisms (GCM) 10K type strain sequencing project: providing services to taxonomists for standard genome sequencing and annotation.</title>
        <authorList>
            <consortium name="The Broad Institute Genomics Platform"/>
            <consortium name="The Broad Institute Genome Sequencing Center for Infectious Disease"/>
            <person name="Wu L."/>
            <person name="Ma J."/>
        </authorList>
    </citation>
    <scope>NUCLEOTIDE SEQUENCE [LARGE SCALE GENOMIC DNA]</scope>
    <source>
        <strain evidence="6">CCM 7327</strain>
    </source>
</reference>
<dbReference type="EMBL" id="BMDU01000003">
    <property type="protein sequence ID" value="GFZ89506.1"/>
    <property type="molecule type" value="Genomic_DNA"/>
</dbReference>
<evidence type="ECO:0000256" key="3">
    <source>
        <dbReference type="SAM" id="MobiDB-lite"/>
    </source>
</evidence>
<dbReference type="InterPro" id="IPR002701">
    <property type="entry name" value="CM_II_prokaryot"/>
</dbReference>
<dbReference type="PANTHER" id="PTHR38041:SF1">
    <property type="entry name" value="CHORISMATE MUTASE"/>
    <property type="match status" value="1"/>
</dbReference>